<protein>
    <recommendedName>
        <fullName evidence="5">Cell division protein SepF</fullName>
    </recommendedName>
</protein>
<dbReference type="Gene3D" id="3.30.110.150">
    <property type="entry name" value="SepF-like protein"/>
    <property type="match status" value="1"/>
</dbReference>
<evidence type="ECO:0000313" key="6">
    <source>
        <dbReference type="EMBL" id="RST98033.1"/>
    </source>
</evidence>
<dbReference type="Proteomes" id="UP000287857">
    <property type="component" value="Unassembled WGS sequence"/>
</dbReference>
<comment type="caution">
    <text evidence="6">The sequence shown here is derived from an EMBL/GenBank/DDBJ whole genome shotgun (WGS) entry which is preliminary data.</text>
</comment>
<evidence type="ECO:0000256" key="1">
    <source>
        <dbReference type="ARBA" id="ARBA00022618"/>
    </source>
</evidence>
<keyword evidence="7" id="KW-1185">Reference proteome</keyword>
<dbReference type="HAMAP" id="MF_01197">
    <property type="entry name" value="SepF"/>
    <property type="match status" value="1"/>
</dbReference>
<dbReference type="InterPro" id="IPR038594">
    <property type="entry name" value="SepF-like_sf"/>
</dbReference>
<keyword evidence="5" id="KW-0963">Cytoplasm</keyword>
<reference evidence="6 7" key="1">
    <citation type="submission" date="2017-05" db="EMBL/GenBank/DDBJ databases">
        <title>Vagococcus spp. assemblies.</title>
        <authorList>
            <person name="Gulvik C.A."/>
        </authorList>
    </citation>
    <scope>NUCLEOTIDE SEQUENCE [LARGE SCALE GENOMIC DNA]</scope>
    <source>
        <strain evidence="6 7">SS1995</strain>
    </source>
</reference>
<accession>A0A429ZW90</accession>
<sequence>MNKFKKNFTEFFGLDSYDDHNENTENDDYEDEVSSVDSVVSDDLAERSIYESEIDSVPPYFDETIQNTHTSIKSEPVNEKKVVAMNSYQPPLERNKRVENKRLSKKVSVFEPSNYIECRTIAQALFRKEVVILTFASMEEYQARRVVDFLTGTVYALDGDIQRIGEEIFLCTPENVEVTSTIAQSLVKTHLGGY</sequence>
<dbReference type="GO" id="GO:0005737">
    <property type="term" value="C:cytoplasm"/>
    <property type="evidence" value="ECO:0007669"/>
    <property type="project" value="UniProtKB-SubCell"/>
</dbReference>
<evidence type="ECO:0000256" key="2">
    <source>
        <dbReference type="ARBA" id="ARBA00023210"/>
    </source>
</evidence>
<evidence type="ECO:0000256" key="3">
    <source>
        <dbReference type="ARBA" id="ARBA00023306"/>
    </source>
</evidence>
<comment type="subcellular location">
    <subcellularLocation>
        <location evidence="5">Cytoplasm</location>
    </subcellularLocation>
    <text evidence="5">Localizes to the division site, in a FtsZ-dependent manner.</text>
</comment>
<evidence type="ECO:0000313" key="7">
    <source>
        <dbReference type="Proteomes" id="UP000287857"/>
    </source>
</evidence>
<dbReference type="GO" id="GO:0000917">
    <property type="term" value="P:division septum assembly"/>
    <property type="evidence" value="ECO:0007669"/>
    <property type="project" value="UniProtKB-KW"/>
</dbReference>
<evidence type="ECO:0000256" key="4">
    <source>
        <dbReference type="ARBA" id="ARBA00044936"/>
    </source>
</evidence>
<dbReference type="Pfam" id="PF04472">
    <property type="entry name" value="SepF"/>
    <property type="match status" value="1"/>
</dbReference>
<dbReference type="AlphaFoldDB" id="A0A429ZW90"/>
<dbReference type="PANTHER" id="PTHR35798">
    <property type="entry name" value="CELL DIVISION PROTEIN SEPF"/>
    <property type="match status" value="1"/>
</dbReference>
<dbReference type="GO" id="GO:0043093">
    <property type="term" value="P:FtsZ-dependent cytokinesis"/>
    <property type="evidence" value="ECO:0007669"/>
    <property type="project" value="UniProtKB-UniRule"/>
</dbReference>
<name>A0A429ZW90_9ENTE</name>
<organism evidence="6 7">
    <name type="scientific">Vagococcus vulneris</name>
    <dbReference type="NCBI Taxonomy" id="1977869"/>
    <lineage>
        <taxon>Bacteria</taxon>
        <taxon>Bacillati</taxon>
        <taxon>Bacillota</taxon>
        <taxon>Bacilli</taxon>
        <taxon>Lactobacillales</taxon>
        <taxon>Enterococcaceae</taxon>
        <taxon>Vagococcus</taxon>
    </lineage>
</organism>
<dbReference type="InterPro" id="IPR007561">
    <property type="entry name" value="Cell_div_SepF/SepF-rel"/>
</dbReference>
<keyword evidence="1 5" id="KW-0132">Cell division</keyword>
<keyword evidence="2 5" id="KW-0717">Septation</keyword>
<proteinExistence type="inferred from homology"/>
<dbReference type="PANTHER" id="PTHR35798:SF1">
    <property type="entry name" value="CELL DIVISION PROTEIN SEPF"/>
    <property type="match status" value="1"/>
</dbReference>
<dbReference type="EMBL" id="NGJS01000014">
    <property type="protein sequence ID" value="RST98033.1"/>
    <property type="molecule type" value="Genomic_DNA"/>
</dbReference>
<gene>
    <name evidence="5" type="primary">sepF</name>
    <name evidence="6" type="ORF">CBF37_09015</name>
</gene>
<evidence type="ECO:0000256" key="5">
    <source>
        <dbReference type="HAMAP-Rule" id="MF_01197"/>
    </source>
</evidence>
<keyword evidence="3 5" id="KW-0131">Cell cycle</keyword>
<comment type="function">
    <text evidence="4 5">Cell division protein that is part of the divisome complex and is recruited early to the Z-ring. Probably stimulates Z-ring formation, perhaps through the cross-linking of FtsZ protofilaments. Its function overlaps with FtsA.</text>
</comment>
<dbReference type="InterPro" id="IPR023052">
    <property type="entry name" value="Cell_div_SepF"/>
</dbReference>
<comment type="similarity">
    <text evidence="5">Belongs to the SepF family.</text>
</comment>
<comment type="subunit">
    <text evidence="5">Homodimer. Interacts with FtsZ.</text>
</comment>
<dbReference type="RefSeq" id="WP_240626696.1">
    <property type="nucleotide sequence ID" value="NZ_NGJS01000014.1"/>
</dbReference>